<dbReference type="VEuPathDB" id="FungiDB:EMCG_06358"/>
<evidence type="ECO:0000313" key="2">
    <source>
        <dbReference type="Proteomes" id="UP000226031"/>
    </source>
</evidence>
<evidence type="ECO:0000313" key="1">
    <source>
        <dbReference type="EMBL" id="PGH36874.1"/>
    </source>
</evidence>
<accession>A0A2B7ZK43</accession>
<name>A0A2B7ZK43_9EURO</name>
<keyword evidence="2" id="KW-1185">Reference proteome</keyword>
<dbReference type="Proteomes" id="UP000226031">
    <property type="component" value="Unassembled WGS sequence"/>
</dbReference>
<dbReference type="EMBL" id="PDND01000003">
    <property type="protein sequence ID" value="PGH36874.1"/>
    <property type="molecule type" value="Genomic_DNA"/>
</dbReference>
<gene>
    <name evidence="1" type="ORF">GX50_00332</name>
</gene>
<reference evidence="1 2" key="1">
    <citation type="submission" date="2017-10" db="EMBL/GenBank/DDBJ databases">
        <title>Comparative genomics in systemic dimorphic fungi from Ajellomycetaceae.</title>
        <authorList>
            <person name="Munoz J.F."/>
            <person name="Mcewen J.G."/>
            <person name="Clay O.K."/>
            <person name="Cuomo C.A."/>
        </authorList>
    </citation>
    <scope>NUCLEOTIDE SEQUENCE [LARGE SCALE GENOMIC DNA]</scope>
    <source>
        <strain evidence="1 2">UAMH4076</strain>
    </source>
</reference>
<protein>
    <submittedName>
        <fullName evidence="1">Uncharacterized protein</fullName>
    </submittedName>
</protein>
<dbReference type="AlphaFoldDB" id="A0A2B7ZK43"/>
<dbReference type="STRING" id="73230.A0A2B7ZK43"/>
<organism evidence="1 2">
    <name type="scientific">[Emmonsia] crescens</name>
    <dbReference type="NCBI Taxonomy" id="73230"/>
    <lineage>
        <taxon>Eukaryota</taxon>
        <taxon>Fungi</taxon>
        <taxon>Dikarya</taxon>
        <taxon>Ascomycota</taxon>
        <taxon>Pezizomycotina</taxon>
        <taxon>Eurotiomycetes</taxon>
        <taxon>Eurotiomycetidae</taxon>
        <taxon>Onygenales</taxon>
        <taxon>Ajellomycetaceae</taxon>
        <taxon>Emergomyces</taxon>
    </lineage>
</organism>
<proteinExistence type="predicted"/>
<sequence length="131" mass="14649">MPGSIKSLQGEEKTATLNEFLDKAAMIAWHSLVQSKNPEQYRMIKFQQSPSGSLLHLSRRIFKLGEAHFCSLLLKAVGTSIPVMKNSGEEKCRLYTLDYLAACIYNNYTLLFQLGEAGEIVVAANILRNQP</sequence>
<comment type="caution">
    <text evidence="1">The sequence shown here is derived from an EMBL/GenBank/DDBJ whole genome shotgun (WGS) entry which is preliminary data.</text>
</comment>